<keyword evidence="3" id="KW-0813">Transport</keyword>
<dbReference type="GO" id="GO:0009279">
    <property type="term" value="C:cell outer membrane"/>
    <property type="evidence" value="ECO:0007669"/>
    <property type="project" value="UniProtKB-SubCell"/>
</dbReference>
<dbReference type="GO" id="GO:1990281">
    <property type="term" value="C:efflux pump complex"/>
    <property type="evidence" value="ECO:0007669"/>
    <property type="project" value="TreeGrafter"/>
</dbReference>
<dbReference type="SUPFAM" id="SSF56954">
    <property type="entry name" value="Outer membrane efflux proteins (OEP)"/>
    <property type="match status" value="1"/>
</dbReference>
<dbReference type="Proteomes" id="UP000441336">
    <property type="component" value="Unassembled WGS sequence"/>
</dbReference>
<proteinExistence type="inferred from homology"/>
<sequence>MTAKTTRHLRVAAGVACLLAAGPLAAQPTQPARPAAPPAAALSTPAAAATGPWSLQRAIDYALANNLGVRLNQLQAQNNEQVLRQSKAALLPTANINATQAWQYGTSVNPLTFEFQSQTVRANNFSGVSQLVLFQGFQLRNTIKRNVLDYQASVQDIEKSKNDLSLNVASAFLQLVLAQELVRANQTRVASDQAQIERSKLLLKAGSIPESTLLDSESQLATDELNVTTAQNQADLARLSLLQLMNIDPATAQGFAIEVPVLPDPDDEAPYVIDLNQTFQTAAARLPEITAAELRVQSARRSIDLARGAYYPRFALTGQIFTGYSSSSVSRVVTGTSAGTNYPLTVIDPSGATVNTGYTVILPGQPTYDALPVRFFDQLNNNLGKSIQFGLSVPILNGLQVRTSVQRAIINEQASSVRADQARLTLRQSIEQAYADARAAQLQYSAAKRQVAALTLTQRNSEIRFNNGLLSGTEFNIAKNNLNFAVSNQLQAKYTFIFRRKVLDFYQGRPLAL</sequence>
<organism evidence="9 10">
    <name type="scientific">Hymenobacter ginkgonis</name>
    <dbReference type="NCBI Taxonomy" id="2682976"/>
    <lineage>
        <taxon>Bacteria</taxon>
        <taxon>Pseudomonadati</taxon>
        <taxon>Bacteroidota</taxon>
        <taxon>Cytophagia</taxon>
        <taxon>Cytophagales</taxon>
        <taxon>Hymenobacteraceae</taxon>
        <taxon>Hymenobacter</taxon>
    </lineage>
</organism>
<evidence type="ECO:0000256" key="7">
    <source>
        <dbReference type="ARBA" id="ARBA00023237"/>
    </source>
</evidence>
<keyword evidence="6" id="KW-0472">Membrane</keyword>
<evidence type="ECO:0000256" key="4">
    <source>
        <dbReference type="ARBA" id="ARBA00022452"/>
    </source>
</evidence>
<evidence type="ECO:0000256" key="2">
    <source>
        <dbReference type="ARBA" id="ARBA00007613"/>
    </source>
</evidence>
<dbReference type="GO" id="GO:0015562">
    <property type="term" value="F:efflux transmembrane transporter activity"/>
    <property type="evidence" value="ECO:0007669"/>
    <property type="project" value="InterPro"/>
</dbReference>
<evidence type="ECO:0000313" key="9">
    <source>
        <dbReference type="EMBL" id="MVN75777.1"/>
    </source>
</evidence>
<evidence type="ECO:0000256" key="1">
    <source>
        <dbReference type="ARBA" id="ARBA00004442"/>
    </source>
</evidence>
<feature type="chain" id="PRO_5029558725" evidence="8">
    <location>
        <begin position="27"/>
        <end position="513"/>
    </location>
</feature>
<comment type="caution">
    <text evidence="9">The sequence shown here is derived from an EMBL/GenBank/DDBJ whole genome shotgun (WGS) entry which is preliminary data.</text>
</comment>
<dbReference type="GO" id="GO:0015288">
    <property type="term" value="F:porin activity"/>
    <property type="evidence" value="ECO:0007669"/>
    <property type="project" value="TreeGrafter"/>
</dbReference>
<dbReference type="RefSeq" id="WP_157562514.1">
    <property type="nucleotide sequence ID" value="NZ_WQKZ01000001.1"/>
</dbReference>
<reference evidence="9 10" key="1">
    <citation type="submission" date="2019-12" db="EMBL/GenBank/DDBJ databases">
        <title>Hymenobacter sp. HMF4947 Genome sequencing and assembly.</title>
        <authorList>
            <person name="Kang H."/>
            <person name="Cha I."/>
            <person name="Kim H."/>
            <person name="Joh K."/>
        </authorList>
    </citation>
    <scope>NUCLEOTIDE SEQUENCE [LARGE SCALE GENOMIC DNA]</scope>
    <source>
        <strain evidence="9 10">HMF4947</strain>
    </source>
</reference>
<dbReference type="PANTHER" id="PTHR30026">
    <property type="entry name" value="OUTER MEMBRANE PROTEIN TOLC"/>
    <property type="match status" value="1"/>
</dbReference>
<protein>
    <submittedName>
        <fullName evidence="9">TolC family protein</fullName>
    </submittedName>
</protein>
<evidence type="ECO:0000256" key="8">
    <source>
        <dbReference type="SAM" id="SignalP"/>
    </source>
</evidence>
<dbReference type="AlphaFoldDB" id="A0A7K1TBJ4"/>
<name>A0A7K1TBJ4_9BACT</name>
<comment type="subcellular location">
    <subcellularLocation>
        <location evidence="1">Cell outer membrane</location>
    </subcellularLocation>
</comment>
<dbReference type="EMBL" id="WQKZ01000001">
    <property type="protein sequence ID" value="MVN75777.1"/>
    <property type="molecule type" value="Genomic_DNA"/>
</dbReference>
<keyword evidence="5" id="KW-0812">Transmembrane</keyword>
<evidence type="ECO:0000256" key="5">
    <source>
        <dbReference type="ARBA" id="ARBA00022692"/>
    </source>
</evidence>
<feature type="signal peptide" evidence="8">
    <location>
        <begin position="1"/>
        <end position="26"/>
    </location>
</feature>
<dbReference type="Pfam" id="PF02321">
    <property type="entry name" value="OEP"/>
    <property type="match status" value="2"/>
</dbReference>
<keyword evidence="7" id="KW-0998">Cell outer membrane</keyword>
<keyword evidence="8" id="KW-0732">Signal</keyword>
<gene>
    <name evidence="9" type="ORF">GO988_05505</name>
</gene>
<evidence type="ECO:0000256" key="6">
    <source>
        <dbReference type="ARBA" id="ARBA00023136"/>
    </source>
</evidence>
<keyword evidence="4" id="KW-1134">Transmembrane beta strand</keyword>
<evidence type="ECO:0000256" key="3">
    <source>
        <dbReference type="ARBA" id="ARBA00022448"/>
    </source>
</evidence>
<evidence type="ECO:0000313" key="10">
    <source>
        <dbReference type="Proteomes" id="UP000441336"/>
    </source>
</evidence>
<keyword evidence="10" id="KW-1185">Reference proteome</keyword>
<dbReference type="PANTHER" id="PTHR30026:SF20">
    <property type="entry name" value="OUTER MEMBRANE PROTEIN TOLC"/>
    <property type="match status" value="1"/>
</dbReference>
<dbReference type="InterPro" id="IPR003423">
    <property type="entry name" value="OMP_efflux"/>
</dbReference>
<dbReference type="Gene3D" id="1.20.1600.10">
    <property type="entry name" value="Outer membrane efflux proteins (OEP)"/>
    <property type="match status" value="1"/>
</dbReference>
<dbReference type="InterPro" id="IPR051906">
    <property type="entry name" value="TolC-like"/>
</dbReference>
<accession>A0A7K1TBJ4</accession>
<comment type="similarity">
    <text evidence="2">Belongs to the outer membrane factor (OMF) (TC 1.B.17) family.</text>
</comment>